<evidence type="ECO:0000259" key="1">
    <source>
        <dbReference type="PROSITE" id="PS51724"/>
    </source>
</evidence>
<dbReference type="Pfam" id="PF05036">
    <property type="entry name" value="SPOR"/>
    <property type="match status" value="1"/>
</dbReference>
<name>A0A1E3GYW5_9HYPH</name>
<dbReference type="PROSITE" id="PS51724">
    <property type="entry name" value="SPOR"/>
    <property type="match status" value="1"/>
</dbReference>
<reference evidence="2 3" key="1">
    <citation type="submission" date="2016-07" db="EMBL/GenBank/DDBJ databases">
        <title>Draft Genome Sequence of Methylobrevis pamukkalensis PK2.</title>
        <authorList>
            <person name="Vasilenko O.V."/>
            <person name="Doronina N.V."/>
            <person name="Shmareva M.N."/>
            <person name="Tarlachkov S.V."/>
            <person name="Mustakhimov I."/>
            <person name="Trotsenko Y.A."/>
        </authorList>
    </citation>
    <scope>NUCLEOTIDE SEQUENCE [LARGE SCALE GENOMIC DNA]</scope>
    <source>
        <strain evidence="2 3">PK2</strain>
    </source>
</reference>
<keyword evidence="3" id="KW-1185">Reference proteome</keyword>
<proteinExistence type="predicted"/>
<dbReference type="InterPro" id="IPR036680">
    <property type="entry name" value="SPOR-like_sf"/>
</dbReference>
<dbReference type="SUPFAM" id="SSF110997">
    <property type="entry name" value="Sporulation related repeat"/>
    <property type="match status" value="1"/>
</dbReference>
<dbReference type="GO" id="GO:0042834">
    <property type="term" value="F:peptidoglycan binding"/>
    <property type="evidence" value="ECO:0007669"/>
    <property type="project" value="InterPro"/>
</dbReference>
<evidence type="ECO:0000313" key="3">
    <source>
        <dbReference type="Proteomes" id="UP000094622"/>
    </source>
</evidence>
<dbReference type="Proteomes" id="UP000094622">
    <property type="component" value="Unassembled WGS sequence"/>
</dbReference>
<evidence type="ECO:0000313" key="2">
    <source>
        <dbReference type="EMBL" id="ODN69258.1"/>
    </source>
</evidence>
<dbReference type="InterPro" id="IPR007730">
    <property type="entry name" value="SPOR-like_dom"/>
</dbReference>
<sequence>MPNEEQARSTFARMQSRYGSVLGGLQADIQRADLGAKGVFYRVRVGPMSSREEAARVCSQLKSAGGDCLVTR</sequence>
<comment type="caution">
    <text evidence="2">The sequence shown here is derived from an EMBL/GenBank/DDBJ whole genome shotgun (WGS) entry which is preliminary data.</text>
</comment>
<protein>
    <submittedName>
        <fullName evidence="2">Sporulation related domain protein</fullName>
    </submittedName>
</protein>
<feature type="domain" description="SPOR" evidence="1">
    <location>
        <begin position="1"/>
        <end position="72"/>
    </location>
</feature>
<dbReference type="Gene3D" id="3.30.70.1070">
    <property type="entry name" value="Sporulation related repeat"/>
    <property type="match status" value="1"/>
</dbReference>
<dbReference type="PATRIC" id="fig|1439726.3.peg.3595"/>
<dbReference type="AlphaFoldDB" id="A0A1E3GYW5"/>
<dbReference type="EMBL" id="MCRJ01000100">
    <property type="protein sequence ID" value="ODN69258.1"/>
    <property type="molecule type" value="Genomic_DNA"/>
</dbReference>
<accession>A0A1E3GYW5</accession>
<gene>
    <name evidence="2" type="ORF">A6302_03416</name>
</gene>
<organism evidence="2 3">
    <name type="scientific">Methylobrevis pamukkalensis</name>
    <dbReference type="NCBI Taxonomy" id="1439726"/>
    <lineage>
        <taxon>Bacteria</taxon>
        <taxon>Pseudomonadati</taxon>
        <taxon>Pseudomonadota</taxon>
        <taxon>Alphaproteobacteria</taxon>
        <taxon>Hyphomicrobiales</taxon>
        <taxon>Pleomorphomonadaceae</taxon>
        <taxon>Methylobrevis</taxon>
    </lineage>
</organism>